<evidence type="ECO:0000313" key="3">
    <source>
        <dbReference type="EMBL" id="OGK02839.1"/>
    </source>
</evidence>
<dbReference type="PANTHER" id="PTHR34475">
    <property type="match status" value="1"/>
</dbReference>
<protein>
    <recommendedName>
        <fullName evidence="5">HTH cro/C1-type domain-containing protein</fullName>
    </recommendedName>
</protein>
<name>A0A1F7F852_UNCRA</name>
<dbReference type="InterPro" id="IPR010982">
    <property type="entry name" value="Lambda_DNA-bd_dom_sf"/>
</dbReference>
<dbReference type="InterPro" id="IPR001387">
    <property type="entry name" value="Cro/C1-type_HTH"/>
</dbReference>
<accession>A0A1F7F852</accession>
<dbReference type="CDD" id="cd00093">
    <property type="entry name" value="HTH_XRE"/>
    <property type="match status" value="1"/>
</dbReference>
<feature type="transmembrane region" description="Helical" evidence="2">
    <location>
        <begin position="139"/>
        <end position="156"/>
    </location>
</feature>
<evidence type="ECO:0000256" key="2">
    <source>
        <dbReference type="SAM" id="Phobius"/>
    </source>
</evidence>
<feature type="region of interest" description="Disordered" evidence="1">
    <location>
        <begin position="1"/>
        <end position="24"/>
    </location>
</feature>
<dbReference type="Gene3D" id="1.10.260.40">
    <property type="entry name" value="lambda repressor-like DNA-binding domains"/>
    <property type="match status" value="1"/>
</dbReference>
<dbReference type="InterPro" id="IPR050400">
    <property type="entry name" value="Bact_Cytoskel_RodZ"/>
</dbReference>
<evidence type="ECO:0000313" key="4">
    <source>
        <dbReference type="Proteomes" id="UP000179243"/>
    </source>
</evidence>
<reference evidence="3 4" key="1">
    <citation type="journal article" date="2016" name="Nat. Commun.">
        <title>Thousands of microbial genomes shed light on interconnected biogeochemical processes in an aquifer system.</title>
        <authorList>
            <person name="Anantharaman K."/>
            <person name="Brown C.T."/>
            <person name="Hug L.A."/>
            <person name="Sharon I."/>
            <person name="Castelle C.J."/>
            <person name="Probst A.J."/>
            <person name="Thomas B.C."/>
            <person name="Singh A."/>
            <person name="Wilkins M.J."/>
            <person name="Karaoz U."/>
            <person name="Brodie E.L."/>
            <person name="Williams K.H."/>
            <person name="Hubbard S.S."/>
            <person name="Banfield J.F."/>
        </authorList>
    </citation>
    <scope>NUCLEOTIDE SEQUENCE [LARGE SCALE GENOMIC DNA]</scope>
</reference>
<feature type="compositionally biased region" description="Basic and acidic residues" evidence="1">
    <location>
        <begin position="1"/>
        <end position="17"/>
    </location>
</feature>
<feature type="region of interest" description="Disordered" evidence="1">
    <location>
        <begin position="101"/>
        <end position="122"/>
    </location>
</feature>
<keyword evidence="2" id="KW-1133">Transmembrane helix</keyword>
<feature type="compositionally biased region" description="Basic and acidic residues" evidence="1">
    <location>
        <begin position="113"/>
        <end position="122"/>
    </location>
</feature>
<evidence type="ECO:0008006" key="5">
    <source>
        <dbReference type="Google" id="ProtNLM"/>
    </source>
</evidence>
<feature type="region of interest" description="Disordered" evidence="1">
    <location>
        <begin position="196"/>
        <end position="215"/>
    </location>
</feature>
<feature type="compositionally biased region" description="Low complexity" evidence="1">
    <location>
        <begin position="196"/>
        <end position="205"/>
    </location>
</feature>
<dbReference type="PANTHER" id="PTHR34475:SF1">
    <property type="entry name" value="CYTOSKELETON PROTEIN RODZ"/>
    <property type="match status" value="1"/>
</dbReference>
<dbReference type="GO" id="GO:0003677">
    <property type="term" value="F:DNA binding"/>
    <property type="evidence" value="ECO:0007669"/>
    <property type="project" value="InterPro"/>
</dbReference>
<proteinExistence type="predicted"/>
<keyword evidence="2" id="KW-0472">Membrane</keyword>
<keyword evidence="2" id="KW-0812">Transmembrane</keyword>
<evidence type="ECO:0000256" key="1">
    <source>
        <dbReference type="SAM" id="MobiDB-lite"/>
    </source>
</evidence>
<gene>
    <name evidence="3" type="ORF">A2519_06640</name>
</gene>
<dbReference type="Pfam" id="PF13413">
    <property type="entry name" value="HTH_25"/>
    <property type="match status" value="1"/>
</dbReference>
<dbReference type="Proteomes" id="UP000179243">
    <property type="component" value="Unassembled WGS sequence"/>
</dbReference>
<comment type="caution">
    <text evidence="3">The sequence shown here is derived from an EMBL/GenBank/DDBJ whole genome shotgun (WGS) entry which is preliminary data.</text>
</comment>
<dbReference type="AlphaFoldDB" id="A0A1F7F852"/>
<organism evidence="3 4">
    <name type="scientific">Candidatus Raymondbacteria bacterium RIFOXYD12_FULL_49_13</name>
    <dbReference type="NCBI Taxonomy" id="1817890"/>
    <lineage>
        <taxon>Bacteria</taxon>
        <taxon>Raymondiibacteriota</taxon>
    </lineage>
</organism>
<dbReference type="EMBL" id="MFYX01000101">
    <property type="protein sequence ID" value="OGK02839.1"/>
    <property type="molecule type" value="Genomic_DNA"/>
</dbReference>
<sequence>MDIHNSSHGLSERHTEGDPAEGISIDQDTLGQYLRKIRISSRIEVHKMAADTRLSAEYIAAIEKDEFNKIPGQTYQKIFIKSVAKYLGLNPDDIYSRFVRQQGSTAGPECEPEEKPVKKETREIEKAEIAQHQKPMRHLAIIISLLLLVFLLLILAQKEKQMPAAESLTDSLAADTASLSEPEPSAAPVITPESGAQAENNALEPAPEPEEPLAQEPKDEVLAQQNRFRNEKQGSIKVTIACTDDSSYINAWRNKTIWFNIFRKGDRKTFASDNPLYFWIRHSGKVTLSTNNTLASFDPAKGRYVKIDANGLAYITQAEWEELSGVKQ</sequence>